<keyword evidence="5" id="KW-1185">Reference proteome</keyword>
<organism evidence="4 5">
    <name type="scientific">Cavenderia fasciculata</name>
    <name type="common">Slime mold</name>
    <name type="synonym">Dictyostelium fasciculatum</name>
    <dbReference type="NCBI Taxonomy" id="261658"/>
    <lineage>
        <taxon>Eukaryota</taxon>
        <taxon>Amoebozoa</taxon>
        <taxon>Evosea</taxon>
        <taxon>Eumycetozoa</taxon>
        <taxon>Dictyostelia</taxon>
        <taxon>Acytosteliales</taxon>
        <taxon>Cavenderiaceae</taxon>
        <taxon>Cavenderia</taxon>
    </lineage>
</organism>
<evidence type="ECO:0000256" key="2">
    <source>
        <dbReference type="SAM" id="MobiDB-lite"/>
    </source>
</evidence>
<proteinExistence type="predicted"/>
<dbReference type="GeneID" id="14875311"/>
<feature type="compositionally biased region" description="Low complexity" evidence="2">
    <location>
        <begin position="185"/>
        <end position="199"/>
    </location>
</feature>
<keyword evidence="3" id="KW-0472">Membrane</keyword>
<feature type="coiled-coil region" evidence="1">
    <location>
        <begin position="325"/>
        <end position="352"/>
    </location>
</feature>
<feature type="transmembrane region" description="Helical" evidence="3">
    <location>
        <begin position="366"/>
        <end position="385"/>
    </location>
</feature>
<dbReference type="OMA" id="PQYLPWT"/>
<dbReference type="Proteomes" id="UP000007797">
    <property type="component" value="Unassembled WGS sequence"/>
</dbReference>
<name>F4PM36_CACFS</name>
<feature type="compositionally biased region" description="Polar residues" evidence="2">
    <location>
        <begin position="283"/>
        <end position="300"/>
    </location>
</feature>
<feature type="region of interest" description="Disordered" evidence="2">
    <location>
        <begin position="276"/>
        <end position="300"/>
    </location>
</feature>
<keyword evidence="3" id="KW-0812">Transmembrane</keyword>
<feature type="transmembrane region" description="Helical" evidence="3">
    <location>
        <begin position="6"/>
        <end position="25"/>
    </location>
</feature>
<keyword evidence="1" id="KW-0175">Coiled coil</keyword>
<accession>F4PM36</accession>
<protein>
    <submittedName>
        <fullName evidence="4">Uncharacterized protein</fullName>
    </submittedName>
</protein>
<dbReference type="RefSeq" id="XP_004360590.1">
    <property type="nucleotide sequence ID" value="XM_004360533.1"/>
</dbReference>
<reference evidence="5" key="1">
    <citation type="journal article" date="2011" name="Genome Res.">
        <title>Phylogeny-wide analysis of social amoeba genomes highlights ancient origins for complex intercellular communication.</title>
        <authorList>
            <person name="Heidel A.J."/>
            <person name="Lawal H.M."/>
            <person name="Felder M."/>
            <person name="Schilde C."/>
            <person name="Helps N.R."/>
            <person name="Tunggal B."/>
            <person name="Rivero F."/>
            <person name="John U."/>
            <person name="Schleicher M."/>
            <person name="Eichinger L."/>
            <person name="Platzer M."/>
            <person name="Noegel A.A."/>
            <person name="Schaap P."/>
            <person name="Gloeckner G."/>
        </authorList>
    </citation>
    <scope>NUCLEOTIDE SEQUENCE [LARGE SCALE GENOMIC DNA]</scope>
    <source>
        <strain evidence="5">SH3</strain>
    </source>
</reference>
<dbReference type="AlphaFoldDB" id="F4PM36"/>
<evidence type="ECO:0000256" key="1">
    <source>
        <dbReference type="SAM" id="Coils"/>
    </source>
</evidence>
<sequence length="446" mass="50255">MATRVYVFIFFLLLCAFWVLVYTIVRSANLSLEFCPSYHHRSREEREREERAMKSSKSVSILDTLYSNESSNNNSSNNSSTNHSTTSSHNNSPVINSINGLLPIFVTDDIPTPTSAVPPTSSNYNNNSNNMYNKYRSPSFSSGAGGVGGGFNSSNIYSSESYMKRSKSTPFLNQNPLLQSPSITSSNNNEQPQQQQSSNGGYTPRHTPRETNYNITAISYPNLANYGLSNSPSINNIQNISSQPSVNTITTTTTTTNYQQPSPSFLPFNISSFNNNGNNGNNTLPSPYLSSKYQQSNGSTNNLYRLTSNQHNNNNNNYETKDEIVHRLETQIQAILAEVELLKDRIKEMEEEQGRMKWGLKYSRRVLITSNFLLGIWVSISRVVINTPWKRQAALVASTTYSLYLAFFPQYLPWTNYFNVFASLLYITAAWSTSNSNRFKDVFKNL</sequence>
<feature type="region of interest" description="Disordered" evidence="2">
    <location>
        <begin position="167"/>
        <end position="209"/>
    </location>
</feature>
<feature type="compositionally biased region" description="Polar residues" evidence="2">
    <location>
        <begin position="168"/>
        <end position="184"/>
    </location>
</feature>
<feature type="region of interest" description="Disordered" evidence="2">
    <location>
        <begin position="69"/>
        <end position="92"/>
    </location>
</feature>
<gene>
    <name evidence="4" type="ORF">DFA_04869</name>
</gene>
<evidence type="ECO:0000313" key="4">
    <source>
        <dbReference type="EMBL" id="EGG22739.1"/>
    </source>
</evidence>
<evidence type="ECO:0000313" key="5">
    <source>
        <dbReference type="Proteomes" id="UP000007797"/>
    </source>
</evidence>
<dbReference type="KEGG" id="dfa:DFA_04869"/>
<dbReference type="OrthoDB" id="19634at2759"/>
<evidence type="ECO:0000256" key="3">
    <source>
        <dbReference type="SAM" id="Phobius"/>
    </source>
</evidence>
<dbReference type="EMBL" id="GL883008">
    <property type="protein sequence ID" value="EGG22739.1"/>
    <property type="molecule type" value="Genomic_DNA"/>
</dbReference>
<keyword evidence="3" id="KW-1133">Transmembrane helix</keyword>